<keyword evidence="10" id="KW-0694">RNA-binding</keyword>
<keyword evidence="4" id="KW-0963">Cytoplasm</keyword>
<gene>
    <name evidence="15" type="primary">Mo06457</name>
    <name evidence="15" type="ORF">E5Q_06457</name>
</gene>
<dbReference type="SUPFAM" id="SSF52540">
    <property type="entry name" value="P-loop containing nucleoside triphosphate hydrolases"/>
    <property type="match status" value="2"/>
</dbReference>
<dbReference type="GO" id="GO:0003723">
    <property type="term" value="F:RNA binding"/>
    <property type="evidence" value="ECO:0007669"/>
    <property type="project" value="UniProtKB-KW"/>
</dbReference>
<dbReference type="GO" id="GO:0005524">
    <property type="term" value="F:ATP binding"/>
    <property type="evidence" value="ECO:0007669"/>
    <property type="project" value="UniProtKB-KW"/>
</dbReference>
<dbReference type="FunFam" id="2.40.50.990:FF:000002">
    <property type="entry name" value="mRNA export factor elf1"/>
    <property type="match status" value="1"/>
</dbReference>
<comment type="caution">
    <text evidence="15">The sequence shown here is derived from an EMBL/GenBank/DDBJ whole genome shotgun (WGS) entry which is preliminary data.</text>
</comment>
<dbReference type="HOGENOM" id="CLU_002848_0_1_1"/>
<evidence type="ECO:0000256" key="8">
    <source>
        <dbReference type="ARBA" id="ARBA00022801"/>
    </source>
</evidence>
<keyword evidence="6" id="KW-0547">Nucleotide-binding</keyword>
<dbReference type="InterPro" id="IPR016024">
    <property type="entry name" value="ARM-type_fold"/>
</dbReference>
<dbReference type="InterPro" id="IPR027417">
    <property type="entry name" value="P-loop_NTPase"/>
</dbReference>
<evidence type="ECO:0000256" key="12">
    <source>
        <dbReference type="SAM" id="MobiDB-lite"/>
    </source>
</evidence>
<comment type="subcellular location">
    <subcellularLocation>
        <location evidence="1">Cytoplasm</location>
    </subcellularLocation>
</comment>
<feature type="domain" description="ABC transporter" evidence="14">
    <location>
        <begin position="437"/>
        <end position="653"/>
    </location>
</feature>
<dbReference type="InParanoid" id="G7EA94"/>
<dbReference type="InterPro" id="IPR015688">
    <property type="entry name" value="eEF3_ABC2_chromodomain-like"/>
</dbReference>
<dbReference type="EMBL" id="BABT02000233">
    <property type="protein sequence ID" value="GAA99754.1"/>
    <property type="molecule type" value="Genomic_DNA"/>
</dbReference>
<dbReference type="PANTHER" id="PTHR19211">
    <property type="entry name" value="ATP-BINDING TRANSPORT PROTEIN-RELATED"/>
    <property type="match status" value="1"/>
</dbReference>
<dbReference type="CDD" id="cd18626">
    <property type="entry name" value="CD_eEF3"/>
    <property type="match status" value="1"/>
</dbReference>
<dbReference type="InterPro" id="IPR011989">
    <property type="entry name" value="ARM-like"/>
</dbReference>
<feature type="compositionally biased region" description="Low complexity" evidence="12">
    <location>
        <begin position="995"/>
        <end position="1024"/>
    </location>
</feature>
<evidence type="ECO:0000256" key="2">
    <source>
        <dbReference type="ARBA" id="ARBA00004815"/>
    </source>
</evidence>
<name>G7EA94_MIXOS</name>
<evidence type="ECO:0000256" key="11">
    <source>
        <dbReference type="ARBA" id="ARBA00049360"/>
    </source>
</evidence>
<evidence type="ECO:0000313" key="15">
    <source>
        <dbReference type="EMBL" id="GAA99754.1"/>
    </source>
</evidence>
<keyword evidence="7" id="KW-0251">Elongation factor</keyword>
<comment type="pathway">
    <text evidence="2">Protein biosynthesis; polypeptide chain elongation.</text>
</comment>
<dbReference type="PROSITE" id="PS50013">
    <property type="entry name" value="CHROMO_2"/>
    <property type="match status" value="1"/>
</dbReference>
<dbReference type="SMART" id="SM00298">
    <property type="entry name" value="CHROMO"/>
    <property type="match status" value="1"/>
</dbReference>
<dbReference type="InterPro" id="IPR017871">
    <property type="entry name" value="ABC_transporter-like_CS"/>
</dbReference>
<evidence type="ECO:0000256" key="10">
    <source>
        <dbReference type="ARBA" id="ARBA00022884"/>
    </source>
</evidence>
<evidence type="ECO:0000256" key="6">
    <source>
        <dbReference type="ARBA" id="ARBA00022741"/>
    </source>
</evidence>
<feature type="region of interest" description="Disordered" evidence="12">
    <location>
        <begin position="988"/>
        <end position="1084"/>
    </location>
</feature>
<dbReference type="Pfam" id="PF24987">
    <property type="entry name" value="HEAT_EF3_N"/>
    <property type="match status" value="1"/>
</dbReference>
<keyword evidence="9" id="KW-0067">ATP-binding</keyword>
<dbReference type="SMART" id="SM00382">
    <property type="entry name" value="AAA"/>
    <property type="match status" value="2"/>
</dbReference>
<comment type="similarity">
    <text evidence="3">Belongs to the ABC transporter superfamily. ABCF family. EF3 subfamily.</text>
</comment>
<dbReference type="Proteomes" id="UP000009131">
    <property type="component" value="Unassembled WGS sequence"/>
</dbReference>
<evidence type="ECO:0000256" key="1">
    <source>
        <dbReference type="ARBA" id="ARBA00004496"/>
    </source>
</evidence>
<dbReference type="PROSITE" id="PS50893">
    <property type="entry name" value="ABC_TRANSPORTER_2"/>
    <property type="match status" value="2"/>
</dbReference>
<organism evidence="15 16">
    <name type="scientific">Mixia osmundae (strain CBS 9802 / IAM 14324 / JCM 22182 / KY 12970)</name>
    <dbReference type="NCBI Taxonomy" id="764103"/>
    <lineage>
        <taxon>Eukaryota</taxon>
        <taxon>Fungi</taxon>
        <taxon>Dikarya</taxon>
        <taxon>Basidiomycota</taxon>
        <taxon>Pucciniomycotina</taxon>
        <taxon>Mixiomycetes</taxon>
        <taxon>Mixiales</taxon>
        <taxon>Mixiaceae</taxon>
        <taxon>Mixia</taxon>
    </lineage>
</organism>
<evidence type="ECO:0000259" key="13">
    <source>
        <dbReference type="PROSITE" id="PS50013"/>
    </source>
</evidence>
<dbReference type="Gene3D" id="3.40.50.300">
    <property type="entry name" value="P-loop containing nucleotide triphosphate hydrolases"/>
    <property type="match status" value="2"/>
</dbReference>
<dbReference type="GO" id="GO:0003746">
    <property type="term" value="F:translation elongation factor activity"/>
    <property type="evidence" value="ECO:0007669"/>
    <property type="project" value="UniProtKB-KW"/>
</dbReference>
<dbReference type="SUPFAM" id="SSF48371">
    <property type="entry name" value="ARM repeat"/>
    <property type="match status" value="1"/>
</dbReference>
<dbReference type="InterPro" id="IPR050611">
    <property type="entry name" value="ABCF"/>
</dbReference>
<sequence length="1084" mass="119391">MAVLPAPSAILQRLYAAPDPASCHAAGAELADFVQETGLHSLADHDILNELLRASKSKSGFERESAMVGFEEIFRRTQPGAEAYYLPLLPEILAMYAETGKGEVVKDAAERAAKAFVALPPPEQCIKVIDTLFNIVDSNGKWRVKAGALDVLALVVERCKDQVSERLGTIIPRLTHHLQDTKPEVAQAATRATEKVCSVLSNPDVIPFIPILVSCMARPDTVPEGINKLSANVWVRDVDAPTLAILVPLLIRALNDRSATVQRQTVILIGNLFKLVRSFELAAHHVPHLLPGVSKIAETAAFPEVRAFGRDAKQSMLAASAGVETEAAEEALDPSPDDEKTSVSLLVELFTKQTGAAPDAFVQTTLSYVSHAVSVLVKKRDFDDKQWQDVYVAPYLARFMSSTQAQSVCKEANRQWVEIDLKRNASDLEDDDGADGELLTNIQFSLAYGGLLLLNHTVLKLRRGHRYGVCGTNGCGKSTLLKAINRHQVENWPESLSTFYVEHDIDGEESEANLFEFLCNDRFVKATGASPDKVKKFMFETGFDENRQAQTVQALSGGWKMRLALARAMICEADVLLLDEPTNHLDRASIEWLQGYLNALTHVTVLVVSHDSGFLDAICTDIIHYEKKRLVYYKGNLAKFVDQHPAAKSYYTLSASLIKFSFPPPGGLMGVRSKTRAIVKMTDVTFTYPGAPKPSLYNASCAVTLSSRVGVVGPNGAGKSTLIKVLTGETIPDSGRVEKHPNLRIAMVAQHAFAHIEQHLTRTAVDYIRWRYQDGHDRELAATASRKLSAEEKKILETPIKASTGEERRVEMIIGRQKLKKSFTYELKWKGLDHRFNNWIPRERLFELGFSKIVQQFDDFEASREGSGSRELTGPAIRKHLEDIGLDGDIAQYNELKGLSGGQKVKVVIAAALWAKPQLLILDEPTNFLDRDALGGLAVAIREWDGAFVCISHNTEFVGALCPEIWNVEGGKLIHKGKAAIVDDAFDDSKENTPRSSRFSSRVTSRVASATNSASNSATPSRANSGDEAAPNGADASIPMPVVKKKKLTRKQQKEREERRRLRTVAWLSNSREGATREPDTDSD</sequence>
<evidence type="ECO:0000313" key="16">
    <source>
        <dbReference type="Proteomes" id="UP000009131"/>
    </source>
</evidence>
<evidence type="ECO:0008006" key="17">
    <source>
        <dbReference type="Google" id="ProtNLM"/>
    </source>
</evidence>
<accession>G7EA94</accession>
<reference evidence="15 16" key="1">
    <citation type="journal article" date="2011" name="J. Gen. Appl. Microbiol.">
        <title>Draft genome sequencing of the enigmatic basidiomycete Mixia osmundae.</title>
        <authorList>
            <person name="Nishida H."/>
            <person name="Nagatsuka Y."/>
            <person name="Sugiyama J."/>
        </authorList>
    </citation>
    <scope>NUCLEOTIDE SEQUENCE [LARGE SCALE GENOMIC DNA]</scope>
    <source>
        <strain evidence="16">CBS 9802 / IAM 14324 / JCM 22182 / KY 12970</strain>
    </source>
</reference>
<keyword evidence="5" id="KW-0677">Repeat</keyword>
<dbReference type="eggNOG" id="KOG0062">
    <property type="taxonomic scope" value="Eukaryota"/>
</dbReference>
<keyword evidence="7" id="KW-0648">Protein biosynthesis</keyword>
<dbReference type="GO" id="GO:0016887">
    <property type="term" value="F:ATP hydrolysis activity"/>
    <property type="evidence" value="ECO:0007669"/>
    <property type="project" value="InterPro"/>
</dbReference>
<dbReference type="STRING" id="764103.G7EA94"/>
<evidence type="ECO:0000256" key="7">
    <source>
        <dbReference type="ARBA" id="ARBA00022768"/>
    </source>
</evidence>
<evidence type="ECO:0000256" key="5">
    <source>
        <dbReference type="ARBA" id="ARBA00022737"/>
    </source>
</evidence>
<keyword evidence="16" id="KW-1185">Reference proteome</keyword>
<dbReference type="FunCoup" id="G7EA94">
    <property type="interactions" value="21"/>
</dbReference>
<evidence type="ECO:0000256" key="4">
    <source>
        <dbReference type="ARBA" id="ARBA00022490"/>
    </source>
</evidence>
<comment type="catalytic activity">
    <reaction evidence="11">
        <text>ATP + H2O = ADP + phosphate + H(+)</text>
        <dbReference type="Rhea" id="RHEA:13065"/>
        <dbReference type="ChEBI" id="CHEBI:15377"/>
        <dbReference type="ChEBI" id="CHEBI:15378"/>
        <dbReference type="ChEBI" id="CHEBI:30616"/>
        <dbReference type="ChEBI" id="CHEBI:43474"/>
        <dbReference type="ChEBI" id="CHEBI:456216"/>
    </reaction>
</comment>
<dbReference type="Pfam" id="PF00005">
    <property type="entry name" value="ABC_tran"/>
    <property type="match status" value="3"/>
</dbReference>
<dbReference type="FunFam" id="3.40.50.300:FF:000193">
    <property type="entry name" value="Probable Elongation factor 3"/>
    <property type="match status" value="1"/>
</dbReference>
<evidence type="ECO:0000256" key="9">
    <source>
        <dbReference type="ARBA" id="ARBA00022840"/>
    </source>
</evidence>
<dbReference type="PANTHER" id="PTHR19211:SF14">
    <property type="entry name" value="ATP-BINDING CASSETTE SUB-FAMILY F MEMBER 1"/>
    <property type="match status" value="1"/>
</dbReference>
<feature type="compositionally biased region" description="Basic and acidic residues" evidence="12">
    <location>
        <begin position="1074"/>
        <end position="1084"/>
    </location>
</feature>
<feature type="domain" description="ABC transporter" evidence="14">
    <location>
        <begin position="679"/>
        <end position="995"/>
    </location>
</feature>
<dbReference type="Gene3D" id="2.40.50.990">
    <property type="match status" value="1"/>
</dbReference>
<evidence type="ECO:0000259" key="14">
    <source>
        <dbReference type="PROSITE" id="PS50893"/>
    </source>
</evidence>
<dbReference type="GO" id="GO:0005737">
    <property type="term" value="C:cytoplasm"/>
    <property type="evidence" value="ECO:0007669"/>
    <property type="project" value="UniProtKB-SubCell"/>
</dbReference>
<dbReference type="InterPro" id="IPR000953">
    <property type="entry name" value="Chromo/chromo_shadow_dom"/>
</dbReference>
<feature type="domain" description="Chromo" evidence="13">
    <location>
        <begin position="808"/>
        <end position="869"/>
    </location>
</feature>
<evidence type="ECO:0000256" key="3">
    <source>
        <dbReference type="ARBA" id="ARBA00011054"/>
    </source>
</evidence>
<dbReference type="eggNOG" id="KOG1242">
    <property type="taxonomic scope" value="Eukaryota"/>
</dbReference>
<dbReference type="Pfam" id="PF24984">
    <property type="entry name" value="HEAT_EF3_GNC1"/>
    <property type="match status" value="1"/>
</dbReference>
<dbReference type="CDD" id="cd03221">
    <property type="entry name" value="ABCF_EF-3"/>
    <property type="match status" value="1"/>
</dbReference>
<dbReference type="AlphaFoldDB" id="G7EA94"/>
<dbReference type="InterPro" id="IPR047038">
    <property type="entry name" value="eEF3_chromodomain-like_sf"/>
</dbReference>
<dbReference type="OrthoDB" id="2110130at2759"/>
<dbReference type="Gene3D" id="1.25.10.10">
    <property type="entry name" value="Leucine-rich Repeat Variant"/>
    <property type="match status" value="1"/>
</dbReference>
<keyword evidence="8" id="KW-0378">Hydrolase</keyword>
<protein>
    <recommendedName>
        <fullName evidence="17">Chromo domain-containing protein</fullName>
    </recommendedName>
</protein>
<dbReference type="InterPro" id="IPR003439">
    <property type="entry name" value="ABC_transporter-like_ATP-bd"/>
</dbReference>
<dbReference type="InterPro" id="IPR003593">
    <property type="entry name" value="AAA+_ATPase"/>
</dbReference>
<dbReference type="PROSITE" id="PS00211">
    <property type="entry name" value="ABC_TRANSPORTER_1"/>
    <property type="match status" value="2"/>
</dbReference>
<proteinExistence type="inferred from homology"/>
<reference evidence="15 16" key="2">
    <citation type="journal article" date="2012" name="Open Biol.">
        <title>Characteristics of nucleosomes and linker DNA regions on the genome of the basidiomycete Mixia osmundae revealed by mono- and dinucleosome mapping.</title>
        <authorList>
            <person name="Nishida H."/>
            <person name="Kondo S."/>
            <person name="Matsumoto T."/>
            <person name="Suzuki Y."/>
            <person name="Yoshikawa H."/>
            <person name="Taylor T.D."/>
            <person name="Sugiyama J."/>
        </authorList>
    </citation>
    <scope>NUCLEOTIDE SEQUENCE [LARGE SCALE GENOMIC DNA]</scope>
    <source>
        <strain evidence="16">CBS 9802 / IAM 14324 / JCM 22182 / KY 12970</strain>
    </source>
</reference>